<proteinExistence type="predicted"/>
<organism evidence="1">
    <name type="scientific">Bathycoccus sp. RCC716 virus 2</name>
    <dbReference type="NCBI Taxonomy" id="2530039"/>
    <lineage>
        <taxon>Viruses</taxon>
        <taxon>Varidnaviria</taxon>
        <taxon>Bamfordvirae</taxon>
        <taxon>Nucleocytoviricota</taxon>
        <taxon>Megaviricetes</taxon>
        <taxon>Algavirales</taxon>
        <taxon>Phycodnaviridae</taxon>
        <taxon>Prasinovirus</taxon>
    </lineage>
</organism>
<sequence>MRYKDLMLIYIMKFHFIGIRGFRSYTTIIDPEGTPRIICFSKRNVANNCIDYMSKYRSNYGVWPDMNMEKPVSRIDPDRHVKRRTPENIREYVFTEQMVKSQLDEMTTRTGVLFFYCHNFEYNDDLLRITITGQKIDGEADDKYYKSRLDTRLKNV</sequence>
<protein>
    <submittedName>
        <fullName evidence="1">Uncharacterized protein</fullName>
    </submittedName>
</protein>
<accession>A0A7S6P205</accession>
<reference evidence="1" key="1">
    <citation type="submission" date="2019-02" db="EMBL/GenBank/DDBJ databases">
        <authorList>
            <person name="Bachy C."/>
            <person name="Yung C.-M."/>
            <person name="Roux S."/>
            <person name="Sullivan M.B."/>
            <person name="Worden A.Z."/>
        </authorList>
    </citation>
    <scope>NUCLEOTIDE SEQUENCE</scope>
    <source>
        <strain evidence="1">BII-V2</strain>
    </source>
</reference>
<evidence type="ECO:0000313" key="1">
    <source>
        <dbReference type="EMBL" id="QOR60525.1"/>
    </source>
</evidence>
<name>A0A7S6P205_9PHYC</name>
<dbReference type="EMBL" id="MK522038">
    <property type="protein sequence ID" value="QOR60525.1"/>
    <property type="molecule type" value="Genomic_DNA"/>
</dbReference>